<reference evidence="5 6" key="1">
    <citation type="submission" date="2016-10" db="EMBL/GenBank/DDBJ databases">
        <title>Proteomics and genomics reveal pathogen-plant mechanisms compatible with a hemibiotrophic lifestyle of Diplodia corticola.</title>
        <authorList>
            <person name="Fernandes I."/>
            <person name="De Jonge R."/>
            <person name="Van De Peer Y."/>
            <person name="Devreese B."/>
            <person name="Alves A."/>
            <person name="Esteves A.C."/>
        </authorList>
    </citation>
    <scope>NUCLEOTIDE SEQUENCE [LARGE SCALE GENOMIC DNA]</scope>
    <source>
        <strain evidence="5 6">CBS 112549</strain>
    </source>
</reference>
<dbReference type="AlphaFoldDB" id="A0A1J9R0C8"/>
<feature type="region of interest" description="Disordered" evidence="4">
    <location>
        <begin position="156"/>
        <end position="179"/>
    </location>
</feature>
<dbReference type="OrthoDB" id="6409228at2759"/>
<evidence type="ECO:0000256" key="1">
    <source>
        <dbReference type="ARBA" id="ARBA00001148"/>
    </source>
</evidence>
<name>A0A1J9R0C8_9PEZI</name>
<dbReference type="PANTHER" id="PTHR33442:SF1">
    <property type="entry name" value="TRANS-3-HYDROXY-L-PROLINE DEHYDRATASE"/>
    <property type="match status" value="1"/>
</dbReference>
<dbReference type="RefSeq" id="XP_020131082.1">
    <property type="nucleotide sequence ID" value="XM_020272240.1"/>
</dbReference>
<dbReference type="STRING" id="236234.A0A1J9R0C8"/>
<sequence>MAVPSFIRPSVAREIKTIDMHTTGEPARIVYSGFPDITGTLLEQRATALAEHDHIRRSLMFEPRGHPDMYGAVLRPSTELVDAGAAHMGALFLTHEGYSTMCGHATIALARLLVDCDDPSIFPRRPDLPFDPATRTLELRLHVPCGLVRVTVPAVQTSSSSSSSSPSTPTTFRTDPSRPRITYLSVPSFALRPHSPPPCIPIPPSLRWPQLPAHTTRIASAALSYGGAFSLIVPAPALGFPATALTATSPSQIPALRRAATSLKRAFNADPALRRTLQSHLDPGVPAELQQSTVYSVFVTEPGAGRVLDGCAGAETGLCVFGDGQVDRSPTGSGVQARVALAVARGERRVGEGWAYHSLVSNGFGGGGEGGFVGRAVEEVEVEVGTAGGGGGEEGGREVVKGVRVEVSGWASYTGCHVFVVEEGDEIGAGFSFEALGG</sequence>
<evidence type="ECO:0000256" key="4">
    <source>
        <dbReference type="SAM" id="MobiDB-lite"/>
    </source>
</evidence>
<dbReference type="GO" id="GO:0050346">
    <property type="term" value="F:trans-L-3-hydroxyproline dehydratase activity"/>
    <property type="evidence" value="ECO:0007669"/>
    <property type="project" value="UniProtKB-EC"/>
</dbReference>
<dbReference type="InterPro" id="IPR008794">
    <property type="entry name" value="Pro_racemase_fam"/>
</dbReference>
<feature type="compositionally biased region" description="Low complexity" evidence="4">
    <location>
        <begin position="157"/>
        <end position="174"/>
    </location>
</feature>
<dbReference type="SUPFAM" id="SSF54506">
    <property type="entry name" value="Diaminopimelate epimerase-like"/>
    <property type="match status" value="1"/>
</dbReference>
<evidence type="ECO:0000256" key="2">
    <source>
        <dbReference type="ARBA" id="ARBA00007529"/>
    </source>
</evidence>
<dbReference type="Pfam" id="PF05544">
    <property type="entry name" value="Pro_racemase"/>
    <property type="match status" value="2"/>
</dbReference>
<comment type="catalytic activity">
    <reaction evidence="1">
        <text>trans-3-hydroxy-L-proline = 1-pyrroline-2-carboxylate + H2O</text>
        <dbReference type="Rhea" id="RHEA:10320"/>
        <dbReference type="ChEBI" id="CHEBI:15377"/>
        <dbReference type="ChEBI" id="CHEBI:39785"/>
        <dbReference type="ChEBI" id="CHEBI:57938"/>
        <dbReference type="EC" id="4.2.1.77"/>
    </reaction>
</comment>
<accession>A0A1J9R0C8</accession>
<dbReference type="PANTHER" id="PTHR33442">
    <property type="entry name" value="TRANS-3-HYDROXY-L-PROLINE DEHYDRATASE"/>
    <property type="match status" value="1"/>
</dbReference>
<dbReference type="GeneID" id="31012499"/>
<dbReference type="EC" id="4.2.1.77" evidence="3"/>
<protein>
    <recommendedName>
        <fullName evidence="3">trans-L-3-hydroxyproline dehydratase</fullName>
        <ecNumber evidence="3">4.2.1.77</ecNumber>
    </recommendedName>
</protein>
<dbReference type="Gene3D" id="3.10.310.10">
    <property type="entry name" value="Diaminopimelate Epimerase, Chain A, domain 1"/>
    <property type="match status" value="2"/>
</dbReference>
<gene>
    <name evidence="5" type="ORF">BKCO1_2000059</name>
</gene>
<dbReference type="Proteomes" id="UP000183809">
    <property type="component" value="Unassembled WGS sequence"/>
</dbReference>
<comment type="caution">
    <text evidence="5">The sequence shown here is derived from an EMBL/GenBank/DDBJ whole genome shotgun (WGS) entry which is preliminary data.</text>
</comment>
<keyword evidence="6" id="KW-1185">Reference proteome</keyword>
<proteinExistence type="inferred from homology"/>
<organism evidence="5 6">
    <name type="scientific">Diplodia corticola</name>
    <dbReference type="NCBI Taxonomy" id="236234"/>
    <lineage>
        <taxon>Eukaryota</taxon>
        <taxon>Fungi</taxon>
        <taxon>Dikarya</taxon>
        <taxon>Ascomycota</taxon>
        <taxon>Pezizomycotina</taxon>
        <taxon>Dothideomycetes</taxon>
        <taxon>Dothideomycetes incertae sedis</taxon>
        <taxon>Botryosphaeriales</taxon>
        <taxon>Botryosphaeriaceae</taxon>
        <taxon>Diplodia</taxon>
    </lineage>
</organism>
<evidence type="ECO:0000313" key="6">
    <source>
        <dbReference type="Proteomes" id="UP000183809"/>
    </source>
</evidence>
<evidence type="ECO:0000313" key="5">
    <source>
        <dbReference type="EMBL" id="OJD34822.1"/>
    </source>
</evidence>
<dbReference type="EMBL" id="MNUE01000020">
    <property type="protein sequence ID" value="OJD34822.1"/>
    <property type="molecule type" value="Genomic_DNA"/>
</dbReference>
<comment type="similarity">
    <text evidence="2">Belongs to the proline racemase family.</text>
</comment>
<evidence type="ECO:0000256" key="3">
    <source>
        <dbReference type="ARBA" id="ARBA00013105"/>
    </source>
</evidence>
<dbReference type="SFLD" id="SFLDS00028">
    <property type="entry name" value="Proline_Racemase"/>
    <property type="match status" value="1"/>
</dbReference>